<dbReference type="Gene3D" id="3.40.50.1820">
    <property type="entry name" value="alpha/beta hydrolase"/>
    <property type="match status" value="1"/>
</dbReference>
<dbReference type="InterPro" id="IPR033140">
    <property type="entry name" value="Lipase_GDXG_put_SER_AS"/>
</dbReference>
<keyword evidence="6" id="KW-1185">Reference proteome</keyword>
<accession>A0ABV1EBI4</accession>
<evidence type="ECO:0000256" key="2">
    <source>
        <dbReference type="ARBA" id="ARBA00022801"/>
    </source>
</evidence>
<dbReference type="EMBL" id="JBBMFK010000030">
    <property type="protein sequence ID" value="MEQ2444680.1"/>
    <property type="molecule type" value="Genomic_DNA"/>
</dbReference>
<dbReference type="RefSeq" id="WP_349232429.1">
    <property type="nucleotide sequence ID" value="NZ_JBBMFK010000030.1"/>
</dbReference>
<evidence type="ECO:0000256" key="1">
    <source>
        <dbReference type="ARBA" id="ARBA00010515"/>
    </source>
</evidence>
<dbReference type="Pfam" id="PF20434">
    <property type="entry name" value="BD-FAE"/>
    <property type="match status" value="1"/>
</dbReference>
<feature type="domain" description="BD-FAE-like" evidence="4">
    <location>
        <begin position="70"/>
        <end position="179"/>
    </location>
</feature>
<dbReference type="SUPFAM" id="SSF53474">
    <property type="entry name" value="alpha/beta-Hydrolases"/>
    <property type="match status" value="1"/>
</dbReference>
<keyword evidence="2 5" id="KW-0378">Hydrolase</keyword>
<organism evidence="5 6">
    <name type="scientific">Pseudoflavonifractor intestinihominis</name>
    <dbReference type="NCBI Taxonomy" id="3133171"/>
    <lineage>
        <taxon>Bacteria</taxon>
        <taxon>Bacillati</taxon>
        <taxon>Bacillota</taxon>
        <taxon>Clostridia</taxon>
        <taxon>Eubacteriales</taxon>
        <taxon>Oscillospiraceae</taxon>
        <taxon>Pseudoflavonifractor</taxon>
    </lineage>
</organism>
<dbReference type="InterPro" id="IPR049492">
    <property type="entry name" value="BD-FAE-like_dom"/>
</dbReference>
<comment type="caution">
    <text evidence="5">The sequence shown here is derived from an EMBL/GenBank/DDBJ whole genome shotgun (WGS) entry which is preliminary data.</text>
</comment>
<evidence type="ECO:0000313" key="5">
    <source>
        <dbReference type="EMBL" id="MEQ2444680.1"/>
    </source>
</evidence>
<evidence type="ECO:0000259" key="4">
    <source>
        <dbReference type="Pfam" id="PF20434"/>
    </source>
</evidence>
<name>A0ABV1EBI4_9FIRM</name>
<dbReference type="Proteomes" id="UP001464378">
    <property type="component" value="Unassembled WGS sequence"/>
</dbReference>
<dbReference type="InterPro" id="IPR050300">
    <property type="entry name" value="GDXG_lipolytic_enzyme"/>
</dbReference>
<reference evidence="5 6" key="1">
    <citation type="submission" date="2024-03" db="EMBL/GenBank/DDBJ databases">
        <title>Human intestinal bacterial collection.</title>
        <authorList>
            <person name="Pauvert C."/>
            <person name="Hitch T.C.A."/>
            <person name="Clavel T."/>
        </authorList>
    </citation>
    <scope>NUCLEOTIDE SEQUENCE [LARGE SCALE GENOMIC DNA]</scope>
    <source>
        <strain evidence="5 6">CLA-AP-H29</strain>
    </source>
</reference>
<proteinExistence type="inferred from homology"/>
<dbReference type="InterPro" id="IPR029058">
    <property type="entry name" value="AB_hydrolase_fold"/>
</dbReference>
<protein>
    <submittedName>
        <fullName evidence="5">Alpha/beta hydrolase</fullName>
    </submittedName>
</protein>
<sequence length="319" mass="33913">MTPWLIGILLALLIVAALWRSLGLRVWLLRKIFGGPGPGQGPADLESRKAALSIRRDLVYPSPDGDGRYDLYLPAGEGPFPVVVWVHGGAFVAGDKANVSNWAVMLAHAGYAVAALNYRWAPELAFPGQARQIQAALAALRAHPQLDVTRVALAGDSAGAYLALQAGLITVKPAFSAALGVSPALPPEALKALVLCCGCYRLIPHGRDFASRLLGRSVGWALFGRRDWAALPTAPLTDLISQVTSGLPPCYIADGNTGSFEEDGRALAAALEQAGVAAVTRFYGREAGAVGHEYQFDLLTPQGVETWEEALDFLHKFLP</sequence>
<dbReference type="PROSITE" id="PS01174">
    <property type="entry name" value="LIPASE_GDXG_SER"/>
    <property type="match status" value="1"/>
</dbReference>
<gene>
    <name evidence="5" type="ORF">WMO64_14555</name>
</gene>
<evidence type="ECO:0000256" key="3">
    <source>
        <dbReference type="PROSITE-ProRule" id="PRU10038"/>
    </source>
</evidence>
<dbReference type="GO" id="GO:0016787">
    <property type="term" value="F:hydrolase activity"/>
    <property type="evidence" value="ECO:0007669"/>
    <property type="project" value="UniProtKB-KW"/>
</dbReference>
<comment type="similarity">
    <text evidence="1">Belongs to the 'GDXG' lipolytic enzyme family.</text>
</comment>
<dbReference type="PANTHER" id="PTHR48081">
    <property type="entry name" value="AB HYDROLASE SUPERFAMILY PROTEIN C4A8.06C"/>
    <property type="match status" value="1"/>
</dbReference>
<evidence type="ECO:0000313" key="6">
    <source>
        <dbReference type="Proteomes" id="UP001464378"/>
    </source>
</evidence>
<feature type="active site" evidence="3">
    <location>
        <position position="157"/>
    </location>
</feature>